<sequence>METMCKALMEWETIDRDQVLEIMAGKQPSPPKDYSHNLRENADAAEDNAPHAPTREKPKHLPGRHRLDRVRAAA</sequence>
<gene>
    <name evidence="2" type="ORF">NCTC11421_02280</name>
</gene>
<dbReference type="AlphaFoldDB" id="A0A378VZG6"/>
<evidence type="ECO:0000313" key="2">
    <source>
        <dbReference type="EMBL" id="SUA24283.1"/>
    </source>
</evidence>
<evidence type="ECO:0000256" key="1">
    <source>
        <dbReference type="SAM" id="MobiDB-lite"/>
    </source>
</evidence>
<feature type="region of interest" description="Disordered" evidence="1">
    <location>
        <begin position="25"/>
        <end position="74"/>
    </location>
</feature>
<organism evidence="2">
    <name type="scientific">Neisseria gonorrhoeae</name>
    <dbReference type="NCBI Taxonomy" id="485"/>
    <lineage>
        <taxon>Bacteria</taxon>
        <taxon>Pseudomonadati</taxon>
        <taxon>Pseudomonadota</taxon>
        <taxon>Betaproteobacteria</taxon>
        <taxon>Neisseriales</taxon>
        <taxon>Neisseriaceae</taxon>
        <taxon>Neisseria</taxon>
    </lineage>
</organism>
<accession>A0A378VZG6</accession>
<dbReference type="EMBL" id="UGRI01000001">
    <property type="protein sequence ID" value="SUA24283.1"/>
    <property type="molecule type" value="Genomic_DNA"/>
</dbReference>
<feature type="compositionally biased region" description="Basic and acidic residues" evidence="1">
    <location>
        <begin position="33"/>
        <end position="42"/>
    </location>
</feature>
<reference evidence="2" key="1">
    <citation type="submission" date="2018-06" db="EMBL/GenBank/DDBJ databases">
        <authorList>
            <consortium name="Pathogen Informatics"/>
            <person name="Doyle S."/>
        </authorList>
    </citation>
    <scope>NUCLEOTIDE SEQUENCE [LARGE SCALE GENOMIC DNA]</scope>
    <source>
        <strain evidence="2">NCTC11421</strain>
    </source>
</reference>
<proteinExistence type="predicted"/>
<dbReference type="GO" id="GO:0051301">
    <property type="term" value="P:cell division"/>
    <property type="evidence" value="ECO:0007669"/>
    <property type="project" value="UniProtKB-KW"/>
</dbReference>
<protein>
    <submittedName>
        <fullName evidence="2">Cell division protein FtsH</fullName>
    </submittedName>
</protein>
<keyword evidence="2" id="KW-0132">Cell division</keyword>
<feature type="compositionally biased region" description="Basic residues" evidence="1">
    <location>
        <begin position="57"/>
        <end position="68"/>
    </location>
</feature>
<keyword evidence="2" id="KW-0131">Cell cycle</keyword>
<name>A0A378VZG6_NEIGO</name>